<feature type="region of interest" description="Disordered" evidence="1">
    <location>
        <begin position="308"/>
        <end position="358"/>
    </location>
</feature>
<comment type="caution">
    <text evidence="3">The sequence shown here is derived from an EMBL/GenBank/DDBJ whole genome shotgun (WGS) entry which is preliminary data.</text>
</comment>
<feature type="domain" description="UBA" evidence="2">
    <location>
        <begin position="156"/>
        <end position="196"/>
    </location>
</feature>
<dbReference type="Gene3D" id="1.10.8.10">
    <property type="entry name" value="DNA helicase RuvA subunit, C-terminal domain"/>
    <property type="match status" value="1"/>
</dbReference>
<dbReference type="PROSITE" id="PS50030">
    <property type="entry name" value="UBA"/>
    <property type="match status" value="1"/>
</dbReference>
<feature type="compositionally biased region" description="Polar residues" evidence="1">
    <location>
        <begin position="342"/>
        <end position="352"/>
    </location>
</feature>
<reference evidence="3 4" key="1">
    <citation type="journal article" date="2023" name="Science">
        <title>Elucidation of the pathway for biosynthesis of saponin adjuvants from the soapbark tree.</title>
        <authorList>
            <person name="Reed J."/>
            <person name="Orme A."/>
            <person name="El-Demerdash A."/>
            <person name="Owen C."/>
            <person name="Martin L.B.B."/>
            <person name="Misra R.C."/>
            <person name="Kikuchi S."/>
            <person name="Rejzek M."/>
            <person name="Martin A.C."/>
            <person name="Harkess A."/>
            <person name="Leebens-Mack J."/>
            <person name="Louveau T."/>
            <person name="Stephenson M.J."/>
            <person name="Osbourn A."/>
        </authorList>
    </citation>
    <scope>NUCLEOTIDE SEQUENCE [LARGE SCALE GENOMIC DNA]</scope>
    <source>
        <strain evidence="3">S10</strain>
    </source>
</reference>
<feature type="compositionally biased region" description="Basic and acidic residues" evidence="1">
    <location>
        <begin position="119"/>
        <end position="129"/>
    </location>
</feature>
<feature type="compositionally biased region" description="Low complexity" evidence="1">
    <location>
        <begin position="28"/>
        <end position="42"/>
    </location>
</feature>
<dbReference type="KEGG" id="qsa:O6P43_001544"/>
<feature type="compositionally biased region" description="Low complexity" evidence="1">
    <location>
        <begin position="91"/>
        <end position="100"/>
    </location>
</feature>
<dbReference type="PANTHER" id="PTHR35294">
    <property type="entry name" value="UBIQUITIN-ASSOCIATED/TRANSLATION ELONGATION FACTOR EF1B PROTEIN"/>
    <property type="match status" value="1"/>
</dbReference>
<gene>
    <name evidence="3" type="ORF">O6P43_001544</name>
</gene>
<keyword evidence="3" id="KW-0648">Protein biosynthesis</keyword>
<dbReference type="GO" id="GO:0003746">
    <property type="term" value="F:translation elongation factor activity"/>
    <property type="evidence" value="ECO:0007669"/>
    <property type="project" value="UniProtKB-KW"/>
</dbReference>
<dbReference type="Proteomes" id="UP001163823">
    <property type="component" value="Chromosome 1"/>
</dbReference>
<organism evidence="3 4">
    <name type="scientific">Quillaja saponaria</name>
    <name type="common">Soap bark tree</name>
    <dbReference type="NCBI Taxonomy" id="32244"/>
    <lineage>
        <taxon>Eukaryota</taxon>
        <taxon>Viridiplantae</taxon>
        <taxon>Streptophyta</taxon>
        <taxon>Embryophyta</taxon>
        <taxon>Tracheophyta</taxon>
        <taxon>Spermatophyta</taxon>
        <taxon>Magnoliopsida</taxon>
        <taxon>eudicotyledons</taxon>
        <taxon>Gunneridae</taxon>
        <taxon>Pentapetalae</taxon>
        <taxon>rosids</taxon>
        <taxon>fabids</taxon>
        <taxon>Fabales</taxon>
        <taxon>Quillajaceae</taxon>
        <taxon>Quillaja</taxon>
    </lineage>
</organism>
<protein>
    <submittedName>
        <fullName evidence="3">Ubiquitin-associated domain/translation elongation factor EF-Ts</fullName>
    </submittedName>
</protein>
<feature type="compositionally biased region" description="Basic residues" evidence="1">
    <location>
        <begin position="1"/>
        <end position="14"/>
    </location>
</feature>
<dbReference type="SUPFAM" id="SSF46934">
    <property type="entry name" value="UBA-like"/>
    <property type="match status" value="1"/>
</dbReference>
<dbReference type="AlphaFoldDB" id="A0AAD7VNB7"/>
<feature type="region of interest" description="Disordered" evidence="1">
    <location>
        <begin position="1"/>
        <end position="144"/>
    </location>
</feature>
<name>A0AAD7VNB7_QUISA</name>
<feature type="compositionally biased region" description="Basic residues" evidence="1">
    <location>
        <begin position="130"/>
        <end position="139"/>
    </location>
</feature>
<dbReference type="SMART" id="SM00165">
    <property type="entry name" value="UBA"/>
    <property type="match status" value="2"/>
</dbReference>
<proteinExistence type="predicted"/>
<keyword evidence="3" id="KW-0251">Elongation factor</keyword>
<dbReference type="InterPro" id="IPR015940">
    <property type="entry name" value="UBA"/>
</dbReference>
<dbReference type="PANTHER" id="PTHR35294:SF4">
    <property type="entry name" value="UBA DOMAIN-CONTAINING PROTEIN"/>
    <property type="match status" value="1"/>
</dbReference>
<sequence length="633" mass="68075">MSPSKSKSKSKAKSSARVSKGQQASLKSPGSTNTGSSSPANAYNPILGTFHTLETSSLDSSPPLHDNGRYGNIDDTDEHSSPHGTVSEYDSVSNNGSCSGESEEKIVNSTRPNMIPGSENDRREKIRLKNERKHQRQRERRAQELHDRCSGYLMSRKLEALSQQLVAMGFSSEKATLALMLNDGNLEKSVSWLFDASEEEARKKDTPGLGKVGNLKIDISDEFARISAMGVRYNCSKQEVERIVVACEGDLERAESTLKSLKQETPVTQKMPEDSVQLKNIMRSQELPAASVSIQQRRNERDFNYSKIPTTASMFPDPGSRNPQSSQANHLKALSDKRWATSAGSSPSTSLNLAPPMQVSPSSVKVEVRPSALGNEATIIQQGAIKEPVVMMQRPQSTSSKQSPVSNVSALLSATAGWYVNSVPAVDNTRSNGKLLRNQGTGFNGTANQSLEQSYHQTPSKEYPFMYGPAGSASAGAGFWNTTGTSSHSLIVPSEHQGSWNTTSVSSPSLTVPPSLGLFSGRGSAGAFGSSVHVDWNTGAVLPEFDYTSIDWTLDYQSSSKSSGLWLGISSLLRNSSGVRMGGNAKGSRMSGLQNGGMASETSSAVGLHEWTSPFAGKDIFSLPRQFVTSPSL</sequence>
<dbReference type="EMBL" id="JARAOO010000001">
    <property type="protein sequence ID" value="KAJ7982416.1"/>
    <property type="molecule type" value="Genomic_DNA"/>
</dbReference>
<evidence type="ECO:0000313" key="4">
    <source>
        <dbReference type="Proteomes" id="UP001163823"/>
    </source>
</evidence>
<dbReference type="InterPro" id="IPR009060">
    <property type="entry name" value="UBA-like_sf"/>
</dbReference>
<evidence type="ECO:0000259" key="2">
    <source>
        <dbReference type="PROSITE" id="PS50030"/>
    </source>
</evidence>
<keyword evidence="4" id="KW-1185">Reference proteome</keyword>
<accession>A0AAD7VNB7</accession>
<evidence type="ECO:0000313" key="3">
    <source>
        <dbReference type="EMBL" id="KAJ7982416.1"/>
    </source>
</evidence>
<evidence type="ECO:0000256" key="1">
    <source>
        <dbReference type="SAM" id="MobiDB-lite"/>
    </source>
</evidence>